<dbReference type="SUPFAM" id="SSF52540">
    <property type="entry name" value="P-loop containing nucleoside triphosphate hydrolases"/>
    <property type="match status" value="1"/>
</dbReference>
<dbReference type="GO" id="GO:0005524">
    <property type="term" value="F:ATP binding"/>
    <property type="evidence" value="ECO:0007669"/>
    <property type="project" value="InterPro"/>
</dbReference>
<gene>
    <name evidence="3" type="ORF">HNR65_000511</name>
</gene>
<dbReference type="InterPro" id="IPR021130">
    <property type="entry name" value="PRib-ATP_PPHydrolase-like"/>
</dbReference>
<keyword evidence="4" id="KW-1185">Reference proteome</keyword>
<dbReference type="GO" id="GO:0016787">
    <property type="term" value="F:hydrolase activity"/>
    <property type="evidence" value="ECO:0007669"/>
    <property type="project" value="InterPro"/>
</dbReference>
<dbReference type="GO" id="GO:0005829">
    <property type="term" value="C:cytosol"/>
    <property type="evidence" value="ECO:0007669"/>
    <property type="project" value="TreeGrafter"/>
</dbReference>
<dbReference type="SMART" id="SM00487">
    <property type="entry name" value="DEXDc"/>
    <property type="match status" value="1"/>
</dbReference>
<dbReference type="CDD" id="cd18799">
    <property type="entry name" value="SF2_C_EcoAI-like"/>
    <property type="match status" value="1"/>
</dbReference>
<keyword evidence="3" id="KW-0067">ATP-binding</keyword>
<dbReference type="AlphaFoldDB" id="A0A7W0HJH1"/>
<keyword evidence="3" id="KW-0547">Nucleotide-binding</keyword>
<evidence type="ECO:0000313" key="4">
    <source>
        <dbReference type="Proteomes" id="UP000525298"/>
    </source>
</evidence>
<dbReference type="EMBL" id="JACDUS010000001">
    <property type="protein sequence ID" value="MBA2880204.1"/>
    <property type="molecule type" value="Genomic_DNA"/>
</dbReference>
<dbReference type="Gene3D" id="3.40.50.300">
    <property type="entry name" value="P-loop containing nucleotide triphosphate hydrolases"/>
    <property type="match status" value="2"/>
</dbReference>
<name>A0A7W0HJH1_9BACT</name>
<dbReference type="PANTHER" id="PTHR47396">
    <property type="entry name" value="TYPE I RESTRICTION ENZYME ECOKI R PROTEIN"/>
    <property type="match status" value="1"/>
</dbReference>
<keyword evidence="3" id="KW-0378">Hydrolase</keyword>
<dbReference type="SMART" id="SM00490">
    <property type="entry name" value="HELICc"/>
    <property type="match status" value="1"/>
</dbReference>
<dbReference type="SUPFAM" id="SSF101386">
    <property type="entry name" value="all-alpha NTP pyrophosphatases"/>
    <property type="match status" value="1"/>
</dbReference>
<dbReference type="Proteomes" id="UP000525298">
    <property type="component" value="Unassembled WGS sequence"/>
</dbReference>
<dbReference type="CDD" id="cd11532">
    <property type="entry name" value="NTP-PPase_COG4997"/>
    <property type="match status" value="1"/>
</dbReference>
<evidence type="ECO:0000259" key="1">
    <source>
        <dbReference type="PROSITE" id="PS51192"/>
    </source>
</evidence>
<protein>
    <submittedName>
        <fullName evidence="3">Superfamily II DNA or RNA helicase/predicted house-cleaning noncanonical NTP pyrophosphatase (MazG superfamily)</fullName>
    </submittedName>
</protein>
<dbReference type="Gene3D" id="1.10.287.1080">
    <property type="entry name" value="MazG-like"/>
    <property type="match status" value="1"/>
</dbReference>
<proteinExistence type="predicted"/>
<dbReference type="Pfam" id="PF00271">
    <property type="entry name" value="Helicase_C"/>
    <property type="match status" value="1"/>
</dbReference>
<dbReference type="GO" id="GO:0003677">
    <property type="term" value="F:DNA binding"/>
    <property type="evidence" value="ECO:0007669"/>
    <property type="project" value="InterPro"/>
</dbReference>
<evidence type="ECO:0000313" key="3">
    <source>
        <dbReference type="EMBL" id="MBA2880204.1"/>
    </source>
</evidence>
<dbReference type="PROSITE" id="PS51192">
    <property type="entry name" value="HELICASE_ATP_BIND_1"/>
    <property type="match status" value="1"/>
</dbReference>
<sequence length="1180" mass="134044">MTGGRDNKDNNAIVYGKLVRDRIPEIIESHGKKPFIRRVEGRERISAISEKILEEAIELYSELNSGNRDEILKESADVFEIVLAALQTQGFTLDDLLHRAQSRRRQRGGFEKGLFLNQVNGGELCEIEFQKFPMFVFNPYANGKLIHTIRTELAQSRSAWIASAFYSPGAANLLISEFSKFLETGGSMKIMLSTMGNITRPEYLEHLAAQVPEESLKIFHPPDIAFDKEPPHFHVKTWLFQHCDGQGAMIIGSSNFTMGGMVNNIEWNYFSPREVNVSYDNQTPPFQAAVAEFERMWKDMAVPVSREFINGYKQRFSKNQNWGLKPENNTEIFDPEHAYGRSDFTVSPNDAQKEALENLAAQRNLGVSRAAVVAATGIGKTYLAAFDFKQSQCKTLLFVAHREDILAGALETFRNVMNDPDFGVIYGRGNTNIGDGKAVFAMIQTLSRNSRLDNFSPEQFEYIVIDEFHHAEADGYQRALSHFRPGFLLGLTATPERMDGRDVLAHCDYNVAYEIRILEAVDRGWLVPFQYFAVYDQTDYEQISWRGTDYDQEALDIALKDDTRTAIVAGNLKKYLPATGKIKALAFCSSISHARYTAEKLTENHHIPAAALWGEATDTQRHDAIARLQDEHDPLNVICTASLFNEGTDIPGLTHVLFLRPTQSFTLFLQQLGRGLRKYPGKEFLVVLDFVGNFKKAHTAPLALAGYTSIAQLAASPDAKPGKMLTQNLPQGCYVSAELEVQRLWDARIKQIFQREMSVEDRLKMIYQDIKADLGKIDLQLRDMLHNAYDIDPYVFLKKFGNWLRAKKFCENGNITEFEKSLINTPGEYLLSHIESGLNPVKSYKMVVLLSLLELEGTRWKTDDIASKFLSHYLNHPNQISDYDALAKSSDPENFRLSSVSSHLKRMPLDKLSNAPEDCFVLDRENDTFSLKPEYEPYWTQEAFRNLVKDRAEFVLARYFMRARLQQVIFFHPSICTHGFKVNQKFINAFFEDNPPEPGENREIKIVADEKTFNAHVSRNTGENEYRISYKEESQIARFFQRVFTPAPETGQKAFTLIAEKKKLRLELPQKSADLRGVVVDIPYTKNPDTGITAKFRKLLKENPGQSQWELAFEKPGYDGLMEIEIVVGNAFKAYTGTKFKDKTRFPARIKAAATALLKEGFRGEFHVAAKGKRVVISKA</sequence>
<dbReference type="Pfam" id="PF04851">
    <property type="entry name" value="ResIII"/>
    <property type="match status" value="1"/>
</dbReference>
<reference evidence="3 4" key="1">
    <citation type="submission" date="2020-07" db="EMBL/GenBank/DDBJ databases">
        <title>Genomic Encyclopedia of Type Strains, Phase IV (KMG-IV): sequencing the most valuable type-strain genomes for metagenomic binning, comparative biology and taxonomic classification.</title>
        <authorList>
            <person name="Goeker M."/>
        </authorList>
    </citation>
    <scope>NUCLEOTIDE SEQUENCE [LARGE SCALE GENOMIC DNA]</scope>
    <source>
        <strain evidence="3 4">DSM 17721</strain>
    </source>
</reference>
<evidence type="ECO:0000259" key="2">
    <source>
        <dbReference type="PROSITE" id="PS51194"/>
    </source>
</evidence>
<dbReference type="InterPro" id="IPR027417">
    <property type="entry name" value="P-loop_NTPase"/>
</dbReference>
<dbReference type="PANTHER" id="PTHR47396:SF1">
    <property type="entry name" value="ATP-DEPENDENT HELICASE IRC3-RELATED"/>
    <property type="match status" value="1"/>
</dbReference>
<feature type="domain" description="Helicase ATP-binding" evidence="1">
    <location>
        <begin position="361"/>
        <end position="513"/>
    </location>
</feature>
<dbReference type="InterPro" id="IPR001650">
    <property type="entry name" value="Helicase_C-like"/>
</dbReference>
<dbReference type="InterPro" id="IPR006935">
    <property type="entry name" value="Helicase/UvrB_N"/>
</dbReference>
<keyword evidence="3" id="KW-0347">Helicase</keyword>
<feature type="domain" description="Helicase C-terminal" evidence="2">
    <location>
        <begin position="571"/>
        <end position="785"/>
    </location>
</feature>
<dbReference type="InterPro" id="IPR038735">
    <property type="entry name" value="MSMEG_1276-like_NTP-PPase_dom"/>
</dbReference>
<accession>A0A7W0HJH1</accession>
<dbReference type="InterPro" id="IPR050742">
    <property type="entry name" value="Helicase_Restrict-Modif_Enz"/>
</dbReference>
<dbReference type="RefSeq" id="WP_181549861.1">
    <property type="nucleotide sequence ID" value="NZ_JACDUS010000001.1"/>
</dbReference>
<dbReference type="Gene3D" id="3.30.870.10">
    <property type="entry name" value="Endonuclease Chain A"/>
    <property type="match status" value="1"/>
</dbReference>
<dbReference type="GO" id="GO:0004386">
    <property type="term" value="F:helicase activity"/>
    <property type="evidence" value="ECO:0007669"/>
    <property type="project" value="UniProtKB-KW"/>
</dbReference>
<dbReference type="PROSITE" id="PS51194">
    <property type="entry name" value="HELICASE_CTER"/>
    <property type="match status" value="1"/>
</dbReference>
<comment type="caution">
    <text evidence="3">The sequence shown here is derived from an EMBL/GenBank/DDBJ whole genome shotgun (WGS) entry which is preliminary data.</text>
</comment>
<dbReference type="CDD" id="cd18032">
    <property type="entry name" value="DEXHc_RE_I_III_res"/>
    <property type="match status" value="1"/>
</dbReference>
<dbReference type="InterPro" id="IPR014001">
    <property type="entry name" value="Helicase_ATP-bd"/>
</dbReference>
<dbReference type="Pfam" id="PF01503">
    <property type="entry name" value="PRA-PH"/>
    <property type="match status" value="1"/>
</dbReference>
<organism evidence="3 4">
    <name type="scientific">Desulfosalsimonas propionicica</name>
    <dbReference type="NCBI Taxonomy" id="332175"/>
    <lineage>
        <taxon>Bacteria</taxon>
        <taxon>Pseudomonadati</taxon>
        <taxon>Thermodesulfobacteriota</taxon>
        <taxon>Desulfobacteria</taxon>
        <taxon>Desulfobacterales</taxon>
        <taxon>Desulfosalsimonadaceae</taxon>
        <taxon>Desulfosalsimonas</taxon>
    </lineage>
</organism>